<dbReference type="Gene3D" id="3.60.10.10">
    <property type="entry name" value="Endonuclease/exonuclease/phosphatase"/>
    <property type="match status" value="1"/>
</dbReference>
<dbReference type="EC" id="3.1.4.12" evidence="6"/>
<reference evidence="6 7" key="1">
    <citation type="journal article" date="2022" name="Pathogens">
        <title>Staphylococcus ratti sp. nov. Isolated from a Lab Rat.</title>
        <authorList>
            <person name="Kovarovic V."/>
            <person name="Sedlacek I."/>
            <person name="Petras P."/>
            <person name="Kralova S."/>
            <person name="Maslanova I."/>
            <person name="Svec P."/>
            <person name="Neumann-Schaal M."/>
            <person name="Botka T."/>
            <person name="Gelbicova T."/>
            <person name="Stankova E."/>
            <person name="Doskar J."/>
            <person name="Pantucek R."/>
        </authorList>
    </citation>
    <scope>NUCLEOTIDE SEQUENCE [LARGE SCALE GENOMIC DNA]</scope>
    <source>
        <strain evidence="6 7">CCM 9025</strain>
    </source>
</reference>
<dbReference type="InterPro" id="IPR036691">
    <property type="entry name" value="Endo/exonu/phosph_ase_sf"/>
</dbReference>
<evidence type="ECO:0000259" key="5">
    <source>
        <dbReference type="Pfam" id="PF03372"/>
    </source>
</evidence>
<feature type="domain" description="Endonuclease/exonuclease/phosphatase" evidence="5">
    <location>
        <begin position="47"/>
        <end position="296"/>
    </location>
</feature>
<dbReference type="Pfam" id="PF03372">
    <property type="entry name" value="Exo_endo_phos"/>
    <property type="match status" value="1"/>
</dbReference>
<comment type="similarity">
    <text evidence="1">Belongs to the neutral sphingomyelinase family.</text>
</comment>
<dbReference type="GO" id="GO:0004767">
    <property type="term" value="F:sphingomyelin phosphodiesterase activity"/>
    <property type="evidence" value="ECO:0007669"/>
    <property type="project" value="UniProtKB-EC"/>
</dbReference>
<name>A0ABY3PFX5_9STAP</name>
<dbReference type="InterPro" id="IPR005135">
    <property type="entry name" value="Endo/exonuclease/phosphatase"/>
</dbReference>
<protein>
    <submittedName>
        <fullName evidence="6">Sphingomyelin phosphodiesterase</fullName>
        <ecNumber evidence="6">3.1.4.12</ecNumber>
    </submittedName>
</protein>
<proteinExistence type="inferred from homology"/>
<evidence type="ECO:0000313" key="7">
    <source>
        <dbReference type="Proteomes" id="UP001197626"/>
    </source>
</evidence>
<dbReference type="EMBL" id="CP086654">
    <property type="protein sequence ID" value="UEX91108.1"/>
    <property type="molecule type" value="Genomic_DNA"/>
</dbReference>
<accession>A0ABY3PFX5</accession>
<evidence type="ECO:0000313" key="6">
    <source>
        <dbReference type="EMBL" id="UEX91108.1"/>
    </source>
</evidence>
<evidence type="ECO:0000256" key="4">
    <source>
        <dbReference type="ARBA" id="ARBA00022801"/>
    </source>
</evidence>
<keyword evidence="3" id="KW-0354">Hemolysis</keyword>
<evidence type="ECO:0000256" key="2">
    <source>
        <dbReference type="ARBA" id="ARBA00022729"/>
    </source>
</evidence>
<organism evidence="6 7">
    <name type="scientific">Staphylococcus ratti</name>
    <dbReference type="NCBI Taxonomy" id="2892440"/>
    <lineage>
        <taxon>Bacteria</taxon>
        <taxon>Bacillati</taxon>
        <taxon>Bacillota</taxon>
        <taxon>Bacilli</taxon>
        <taxon>Bacillales</taxon>
        <taxon>Staphylococcaceae</taxon>
        <taxon>Staphylococcus</taxon>
    </lineage>
</organism>
<dbReference type="PANTHER" id="PTHR16320">
    <property type="entry name" value="SPHINGOMYELINASE FAMILY MEMBER"/>
    <property type="match status" value="1"/>
</dbReference>
<dbReference type="SUPFAM" id="SSF56219">
    <property type="entry name" value="DNase I-like"/>
    <property type="match status" value="1"/>
</dbReference>
<dbReference type="InterPro" id="IPR038772">
    <property type="entry name" value="Sph/SMPD2-like"/>
</dbReference>
<sequence>MTLPHFSAHAATEDTNLKVTTHNVYFLPQALYPNWGQMQRADLISKAPFIENNDVMIFNELFDAKSTAQLKSNLKSSYPHQTPVLGEEKDKWDATHGRTSGAKFTNGGVSILSRYPIMRQEQHFYTQGRGADGMAKKGFVYVKINKNGHPFHIIGTHLQSEIGKRPEGKDAEIRSTQMAEIRQFIKEKNIPKNEMVVIGGDLNVIKGSSEYHAMLSQLNVNEPSYIGHNQTWDTTTNSIAKYNYPDLKPQYLDYILVDKAHAQPSQWYNNAHRVSSPEWTVSSWGKTYTYQDYSDHYPVSASNAE</sequence>
<keyword evidence="3" id="KW-0204">Cytolysis</keyword>
<dbReference type="NCBIfam" id="TIGR03395">
    <property type="entry name" value="sphingomy"/>
    <property type="match status" value="1"/>
</dbReference>
<evidence type="ECO:0000256" key="3">
    <source>
        <dbReference type="ARBA" id="ARBA00022735"/>
    </source>
</evidence>
<dbReference type="InterPro" id="IPR017766">
    <property type="entry name" value="Sphingomyelinase/PLipase_C"/>
</dbReference>
<keyword evidence="4 6" id="KW-0378">Hydrolase</keyword>
<dbReference type="Proteomes" id="UP001197626">
    <property type="component" value="Chromosome"/>
</dbReference>
<dbReference type="PANTHER" id="PTHR16320:SF23">
    <property type="entry name" value="SPHINGOMYELINASE C 1"/>
    <property type="match status" value="1"/>
</dbReference>
<keyword evidence="7" id="KW-1185">Reference proteome</keyword>
<gene>
    <name evidence="6" type="primary">sph</name>
    <name evidence="6" type="ORF">LN051_01075</name>
</gene>
<keyword evidence="2" id="KW-0732">Signal</keyword>
<evidence type="ECO:0000256" key="1">
    <source>
        <dbReference type="ARBA" id="ARBA00006335"/>
    </source>
</evidence>
<dbReference type="CDD" id="cd09078">
    <property type="entry name" value="nSMase"/>
    <property type="match status" value="1"/>
</dbReference>